<keyword evidence="3" id="KW-0949">S-adenosyl-L-methionine</keyword>
<keyword evidence="9" id="KW-1185">Reference proteome</keyword>
<keyword evidence="6" id="KW-0411">Iron-sulfur</keyword>
<evidence type="ECO:0000313" key="9">
    <source>
        <dbReference type="Proteomes" id="UP000619743"/>
    </source>
</evidence>
<keyword evidence="4" id="KW-0479">Metal-binding</keyword>
<dbReference type="GO" id="GO:0051539">
    <property type="term" value="F:4 iron, 4 sulfur cluster binding"/>
    <property type="evidence" value="ECO:0007669"/>
    <property type="project" value="UniProtKB-KW"/>
</dbReference>
<evidence type="ECO:0000256" key="5">
    <source>
        <dbReference type="ARBA" id="ARBA00023004"/>
    </source>
</evidence>
<dbReference type="GO" id="GO:0046872">
    <property type="term" value="F:metal ion binding"/>
    <property type="evidence" value="ECO:0007669"/>
    <property type="project" value="UniProtKB-KW"/>
</dbReference>
<evidence type="ECO:0000259" key="7">
    <source>
        <dbReference type="PROSITE" id="PS51918"/>
    </source>
</evidence>
<dbReference type="PROSITE" id="PS51918">
    <property type="entry name" value="RADICAL_SAM"/>
    <property type="match status" value="1"/>
</dbReference>
<organism evidence="8 9">
    <name type="scientific">Neiella marina</name>
    <dbReference type="NCBI Taxonomy" id="508461"/>
    <lineage>
        <taxon>Bacteria</taxon>
        <taxon>Pseudomonadati</taxon>
        <taxon>Pseudomonadota</taxon>
        <taxon>Gammaproteobacteria</taxon>
        <taxon>Alteromonadales</taxon>
        <taxon>Echinimonadaceae</taxon>
        <taxon>Neiella</taxon>
    </lineage>
</organism>
<dbReference type="AlphaFoldDB" id="A0A8J2U3X8"/>
<keyword evidence="5" id="KW-0408">Iron</keyword>
<gene>
    <name evidence="8" type="ORF">GCM10011369_11990</name>
</gene>
<dbReference type="InterPro" id="IPR058240">
    <property type="entry name" value="rSAM_sf"/>
</dbReference>
<dbReference type="SUPFAM" id="SSF102114">
    <property type="entry name" value="Radical SAM enzymes"/>
    <property type="match status" value="1"/>
</dbReference>
<feature type="domain" description="Radical SAM core" evidence="7">
    <location>
        <begin position="1"/>
        <end position="206"/>
    </location>
</feature>
<evidence type="ECO:0000256" key="2">
    <source>
        <dbReference type="ARBA" id="ARBA00022485"/>
    </source>
</evidence>
<comment type="cofactor">
    <cofactor evidence="1">
        <name>[4Fe-4S] cluster</name>
        <dbReference type="ChEBI" id="CHEBI:49883"/>
    </cofactor>
</comment>
<dbReference type="InterPro" id="IPR007197">
    <property type="entry name" value="rSAM"/>
</dbReference>
<proteinExistence type="predicted"/>
<protein>
    <recommendedName>
        <fullName evidence="7">Radical SAM core domain-containing protein</fullName>
    </recommendedName>
</protein>
<evidence type="ECO:0000256" key="1">
    <source>
        <dbReference type="ARBA" id="ARBA00001966"/>
    </source>
</evidence>
<dbReference type="NCBIfam" id="TIGR02494">
    <property type="entry name" value="PFLE_PFLC"/>
    <property type="match status" value="1"/>
</dbReference>
<accession>A0A8J2U3X8</accession>
<dbReference type="Proteomes" id="UP000619743">
    <property type="component" value="Unassembled WGS sequence"/>
</dbReference>
<comment type="caution">
    <text evidence="8">The sequence shown here is derived from an EMBL/GenBank/DDBJ whole genome shotgun (WGS) entry which is preliminary data.</text>
</comment>
<dbReference type="Gene3D" id="3.80.30.10">
    <property type="entry name" value="pyruvate-formate lyase- activating enzyme"/>
    <property type="match status" value="1"/>
</dbReference>
<reference evidence="9" key="1">
    <citation type="journal article" date="2019" name="Int. J. Syst. Evol. Microbiol.">
        <title>The Global Catalogue of Microorganisms (GCM) 10K type strain sequencing project: providing services to taxonomists for standard genome sequencing and annotation.</title>
        <authorList>
            <consortium name="The Broad Institute Genomics Platform"/>
            <consortium name="The Broad Institute Genome Sequencing Center for Infectious Disease"/>
            <person name="Wu L."/>
            <person name="Ma J."/>
        </authorList>
    </citation>
    <scope>NUCLEOTIDE SEQUENCE [LARGE SCALE GENOMIC DNA]</scope>
    <source>
        <strain evidence="9">CGMCC 1.10130</strain>
    </source>
</reference>
<evidence type="ECO:0000313" key="8">
    <source>
        <dbReference type="EMBL" id="GGA71803.1"/>
    </source>
</evidence>
<dbReference type="GO" id="GO:0003824">
    <property type="term" value="F:catalytic activity"/>
    <property type="evidence" value="ECO:0007669"/>
    <property type="project" value="InterPro"/>
</dbReference>
<evidence type="ECO:0000256" key="6">
    <source>
        <dbReference type="ARBA" id="ARBA00023014"/>
    </source>
</evidence>
<dbReference type="PANTHER" id="PTHR30352">
    <property type="entry name" value="PYRUVATE FORMATE-LYASE-ACTIVATING ENZYME"/>
    <property type="match status" value="1"/>
</dbReference>
<evidence type="ECO:0000256" key="4">
    <source>
        <dbReference type="ARBA" id="ARBA00022723"/>
    </source>
</evidence>
<dbReference type="Pfam" id="PF04055">
    <property type="entry name" value="Radical_SAM"/>
    <property type="match status" value="1"/>
</dbReference>
<keyword evidence="2" id="KW-0004">4Fe-4S</keyword>
<name>A0A8J2U3X8_9GAMM</name>
<dbReference type="EMBL" id="BMDX01000004">
    <property type="protein sequence ID" value="GGA71803.1"/>
    <property type="molecule type" value="Genomic_DNA"/>
</dbReference>
<dbReference type="InterPro" id="IPR034457">
    <property type="entry name" value="Organic_radical-activating"/>
</dbReference>
<sequence length="225" mass="24950">MHCNGIDKQVGYDIDGLELLKLLYRDKSLYQKSDGGVTFSGGEPMLQTDYIRSLLPYLKRENIHVAIDTAGNVPSSAYQSLSDEVDLFLFDLKIIDPVKHRQHTGVSNKQILKNFTQLVARQQPIELRLPVIKGINDSEADIKQLASFLLSLPQRASITELKVLPYHAMGRSKYQQLGMTTAIFEAPDTSILAQYQQTIGQVLDIDPTLASSQSNTCTGGPDGVR</sequence>
<evidence type="ECO:0000256" key="3">
    <source>
        <dbReference type="ARBA" id="ARBA00022691"/>
    </source>
</evidence>
<dbReference type="PANTHER" id="PTHR30352:SF4">
    <property type="entry name" value="PYRUVATE FORMATE-LYASE 2-ACTIVATING ENZYME"/>
    <property type="match status" value="1"/>
</dbReference>